<accession>A0A1H5ZV63</accession>
<dbReference type="PRINTS" id="PR01438">
    <property type="entry name" value="UNVRSLSTRESS"/>
</dbReference>
<reference evidence="4" key="1">
    <citation type="submission" date="2016-10" db="EMBL/GenBank/DDBJ databases">
        <authorList>
            <person name="Varghese N."/>
            <person name="Submissions S."/>
        </authorList>
    </citation>
    <scope>NUCLEOTIDE SEQUENCE [LARGE SCALE GENOMIC DNA]</scope>
    <source>
        <strain evidence="4">DSM 17298</strain>
    </source>
</reference>
<dbReference type="SUPFAM" id="SSF52402">
    <property type="entry name" value="Adenine nucleotide alpha hydrolases-like"/>
    <property type="match status" value="2"/>
</dbReference>
<dbReference type="PANTHER" id="PTHR46268">
    <property type="entry name" value="STRESS RESPONSE PROTEIN NHAX"/>
    <property type="match status" value="1"/>
</dbReference>
<feature type="domain" description="UspA" evidence="2">
    <location>
        <begin position="23"/>
        <end position="161"/>
    </location>
</feature>
<dbReference type="Proteomes" id="UP000236736">
    <property type="component" value="Unassembled WGS sequence"/>
</dbReference>
<evidence type="ECO:0000313" key="4">
    <source>
        <dbReference type="Proteomes" id="UP000236736"/>
    </source>
</evidence>
<organism evidence="3 4">
    <name type="scientific">Algoriphagus boritolerans DSM 17298 = JCM 18970</name>
    <dbReference type="NCBI Taxonomy" id="1120964"/>
    <lineage>
        <taxon>Bacteria</taxon>
        <taxon>Pseudomonadati</taxon>
        <taxon>Bacteroidota</taxon>
        <taxon>Cytophagia</taxon>
        <taxon>Cytophagales</taxon>
        <taxon>Cyclobacteriaceae</taxon>
        <taxon>Algoriphagus</taxon>
    </lineage>
</organism>
<dbReference type="PANTHER" id="PTHR46268:SF6">
    <property type="entry name" value="UNIVERSAL STRESS PROTEIN UP12"/>
    <property type="match status" value="1"/>
</dbReference>
<dbReference type="CDD" id="cd00293">
    <property type="entry name" value="USP-like"/>
    <property type="match status" value="1"/>
</dbReference>
<dbReference type="EMBL" id="FNVR01000032">
    <property type="protein sequence ID" value="SEG40309.1"/>
    <property type="molecule type" value="Genomic_DNA"/>
</dbReference>
<dbReference type="InterPro" id="IPR006015">
    <property type="entry name" value="Universal_stress_UspA"/>
</dbReference>
<sequence>MILAVVFLPWSNQLSKTMKLGSKILLLTDFSEVAAHAALYTKIIAAKTKGKVEIMHIVQPPVDWVKLSKDQEQYYPETRKEIANAKAKLSELVSSFEKSGIQAYSSLIYSFGPENIFFHVQNSKADLVLMGSRGAGVSRSFLLGSNAQKVLRNLTTPTLIVQKAPEALEIKKIAFLTTLEKDQEGAYAKLKDFAELMGATLDLIFINTPYNFFENEETDRKFDRFTSDKLKLNKVLINAHNMERGILFYTQQYQPDLLVLAKSDKPGLVQLFTPSLTENLVREHDFPILSIQIE</sequence>
<name>A0A1H5ZV63_9BACT</name>
<evidence type="ECO:0000256" key="1">
    <source>
        <dbReference type="ARBA" id="ARBA00008791"/>
    </source>
</evidence>
<dbReference type="AlphaFoldDB" id="A0A1H5ZV63"/>
<protein>
    <submittedName>
        <fullName evidence="3">Nucleotide-binding universal stress protein, UspA family</fullName>
    </submittedName>
</protein>
<dbReference type="Gene3D" id="3.40.50.12370">
    <property type="match status" value="1"/>
</dbReference>
<comment type="similarity">
    <text evidence="1">Belongs to the universal stress protein A family.</text>
</comment>
<keyword evidence="4" id="KW-1185">Reference proteome</keyword>
<evidence type="ECO:0000259" key="2">
    <source>
        <dbReference type="Pfam" id="PF00582"/>
    </source>
</evidence>
<dbReference type="STRING" id="1120964.GCA_001313265_06032"/>
<dbReference type="InterPro" id="IPR006016">
    <property type="entry name" value="UspA"/>
</dbReference>
<proteinExistence type="inferred from homology"/>
<dbReference type="Pfam" id="PF00582">
    <property type="entry name" value="Usp"/>
    <property type="match status" value="1"/>
</dbReference>
<gene>
    <name evidence="3" type="ORF">SAMN03080598_03763</name>
</gene>
<evidence type="ECO:0000313" key="3">
    <source>
        <dbReference type="EMBL" id="SEG40309.1"/>
    </source>
</evidence>